<keyword evidence="2" id="KW-0812">Transmembrane</keyword>
<dbReference type="Gene3D" id="2.130.10.130">
    <property type="entry name" value="Integrin alpha, N-terminal"/>
    <property type="match status" value="2"/>
</dbReference>
<dbReference type="PANTHER" id="PTHR16026">
    <property type="entry name" value="CARTILAGE ACIDIC PROTEIN 1"/>
    <property type="match status" value="1"/>
</dbReference>
<dbReference type="OrthoDB" id="5297030at2"/>
<dbReference type="Proteomes" id="UP000192907">
    <property type="component" value="Unassembled WGS sequence"/>
</dbReference>
<name>A0A1Y6CB33_9BACT</name>
<feature type="domain" description="ASPIC/UnbV" evidence="3">
    <location>
        <begin position="931"/>
        <end position="997"/>
    </location>
</feature>
<sequence length="1003" mass="112696">MTKKIFIAALVTISIATTFWTGSRYPQLNGKAAMAGEIELSELLSFERTWSPTSSDTVHLIAVETANWASTNKKGMMFGILFGASILTLLNLIPAHRRRNSNALQGLLFGAPLGVCVNCATPIGIGAYRSSGRADFSLAMMVSSPNFNVIVMTMMIALFPIHFVLIKIAFVLLLVLAVVPWISRNEHELNDEKEACAVPSDQSSSETWLTSILSVTKSFLYNLCWIAVTTGPLMLLGGFLGVLMGHFIEFERLINDGSLLNWGLLAFVGTFLPAPIGLDIVLAQTFMANGASDSFVMILMLTLSSYSIYSALVISRRMSLKLALKMYVAVSGLGVIAGLVTDQYTKYNFNQGLEIFEEEFSLVPKAFGSPIKAGLEPPPGFNLLTAASGIKIYGKALREPQGRQGDFALVPGKKLGLYRPIAYNTNDFLSPFFFSRGMAAGDYNRDGHEDIVIATENGFRLFENRSGRGYRTHRVEGLKRLKSQNMMLAAFIDVDNDGWLDLLGSSYGKGEVFYLKNKKGKFLSHPKLIPNPNAIVTISSSFADFDRDGDLDVFLGNWYMGFMTKKPPENSRNRIALNQSGRGFKAKEMPSISGETLTTLFSDFNQDGLMDLIVGNDFSRPDLFFTGADGGRELKQLYEGSIIPRTTKYTMSIDTADINNDLQMEVFLAQITGHFNDAESDDYFDYDDSYCKSISVPKDRKTCLENVELKEPLMWRRAHLGNMKVCKRLGDLKRRRDCMVQLLTIVAIKEEKPDLCKKIPKSYERNRFMCNLFFSAERDRQREDRPYIPQIEKNNVLLMREGNGDAFQDKAVDLGLDITGWSWNAKFADFNNDTYQDLYVSNGYWLTPKRYKNGYFINQNGKSFKNAAQDHILNDTMDVSSHIYTDFDGDGDLDIVMMPLNGLIKVFRNQEDQNHRARIHLRDARGNRFCIGCKIIVHTKTSSQIREIKAGGGFQSYEGYQAHFGLGNESQIQRIDIIWSDGKKQKFSQPLKANHEYYFVRNR</sequence>
<feature type="transmembrane region" description="Helical" evidence="2">
    <location>
        <begin position="107"/>
        <end position="130"/>
    </location>
</feature>
<feature type="transmembrane region" description="Helical" evidence="2">
    <location>
        <begin position="136"/>
        <end position="157"/>
    </location>
</feature>
<dbReference type="InterPro" id="IPR027039">
    <property type="entry name" value="Crtac1"/>
</dbReference>
<evidence type="ECO:0000259" key="3">
    <source>
        <dbReference type="Pfam" id="PF07593"/>
    </source>
</evidence>
<feature type="transmembrane region" description="Helical" evidence="2">
    <location>
        <begin position="76"/>
        <end position="95"/>
    </location>
</feature>
<dbReference type="STRING" id="1513793.SAMN06296036_113101"/>
<protein>
    <submittedName>
        <fullName evidence="4">Uncharacterized membrane protein YraQ, UPF0718 family</fullName>
    </submittedName>
</protein>
<evidence type="ECO:0000313" key="5">
    <source>
        <dbReference type="Proteomes" id="UP000192907"/>
    </source>
</evidence>
<keyword evidence="2" id="KW-1133">Transmembrane helix</keyword>
<gene>
    <name evidence="4" type="ORF">SAMN06296036_113101</name>
</gene>
<dbReference type="RefSeq" id="WP_132321155.1">
    <property type="nucleotide sequence ID" value="NZ_FWZT01000013.1"/>
</dbReference>
<dbReference type="EMBL" id="FWZT01000013">
    <property type="protein sequence ID" value="SMF43765.1"/>
    <property type="molecule type" value="Genomic_DNA"/>
</dbReference>
<organism evidence="4 5">
    <name type="scientific">Pseudobacteriovorax antillogorgiicola</name>
    <dbReference type="NCBI Taxonomy" id="1513793"/>
    <lineage>
        <taxon>Bacteria</taxon>
        <taxon>Pseudomonadati</taxon>
        <taxon>Bdellovibrionota</taxon>
        <taxon>Oligoflexia</taxon>
        <taxon>Oligoflexales</taxon>
        <taxon>Pseudobacteriovoracaceae</taxon>
        <taxon>Pseudobacteriovorax</taxon>
    </lineage>
</organism>
<dbReference type="AlphaFoldDB" id="A0A1Y6CB33"/>
<dbReference type="Pfam" id="PF13517">
    <property type="entry name" value="FG-GAP_3"/>
    <property type="match status" value="2"/>
</dbReference>
<evidence type="ECO:0000256" key="1">
    <source>
        <dbReference type="ARBA" id="ARBA00022729"/>
    </source>
</evidence>
<keyword evidence="5" id="KW-1185">Reference proteome</keyword>
<evidence type="ECO:0000313" key="4">
    <source>
        <dbReference type="EMBL" id="SMF43765.1"/>
    </source>
</evidence>
<dbReference type="Pfam" id="PF07593">
    <property type="entry name" value="UnbV_ASPIC"/>
    <property type="match status" value="1"/>
</dbReference>
<dbReference type="PANTHER" id="PTHR16026:SF0">
    <property type="entry name" value="CARTILAGE ACIDIC PROTEIN 1"/>
    <property type="match status" value="1"/>
</dbReference>
<dbReference type="SUPFAM" id="SSF69318">
    <property type="entry name" value="Integrin alpha N-terminal domain"/>
    <property type="match status" value="1"/>
</dbReference>
<keyword evidence="2" id="KW-0472">Membrane</keyword>
<dbReference type="InterPro" id="IPR011519">
    <property type="entry name" value="UnbV_ASPIC"/>
</dbReference>
<reference evidence="5" key="1">
    <citation type="submission" date="2017-04" db="EMBL/GenBank/DDBJ databases">
        <authorList>
            <person name="Varghese N."/>
            <person name="Submissions S."/>
        </authorList>
    </citation>
    <scope>NUCLEOTIDE SEQUENCE [LARGE SCALE GENOMIC DNA]</scope>
    <source>
        <strain evidence="5">RKEM611</strain>
    </source>
</reference>
<feature type="transmembrane region" description="Helical" evidence="2">
    <location>
        <begin position="219"/>
        <end position="247"/>
    </location>
</feature>
<dbReference type="InterPro" id="IPR028994">
    <property type="entry name" value="Integrin_alpha_N"/>
</dbReference>
<feature type="transmembrane region" description="Helical" evidence="2">
    <location>
        <begin position="295"/>
        <end position="315"/>
    </location>
</feature>
<proteinExistence type="predicted"/>
<evidence type="ECO:0000256" key="2">
    <source>
        <dbReference type="SAM" id="Phobius"/>
    </source>
</evidence>
<feature type="transmembrane region" description="Helical" evidence="2">
    <location>
        <begin position="259"/>
        <end position="283"/>
    </location>
</feature>
<dbReference type="InterPro" id="IPR013517">
    <property type="entry name" value="FG-GAP"/>
</dbReference>
<feature type="transmembrane region" description="Helical" evidence="2">
    <location>
        <begin position="322"/>
        <end position="340"/>
    </location>
</feature>
<accession>A0A1Y6CB33</accession>
<feature type="transmembrane region" description="Helical" evidence="2">
    <location>
        <begin position="164"/>
        <end position="183"/>
    </location>
</feature>
<keyword evidence="1" id="KW-0732">Signal</keyword>